<evidence type="ECO:0000313" key="3">
    <source>
        <dbReference type="Proteomes" id="UP000238220"/>
    </source>
</evidence>
<dbReference type="EMBL" id="PSNW01000010">
    <property type="protein sequence ID" value="PPE72718.1"/>
    <property type="molecule type" value="Genomic_DNA"/>
</dbReference>
<proteinExistence type="predicted"/>
<reference evidence="2 3" key="1">
    <citation type="submission" date="2018-02" db="EMBL/GenBank/DDBJ databases">
        <title>Genome sequencing of Solimonas sp. HR-BB.</title>
        <authorList>
            <person name="Lee Y."/>
            <person name="Jeon C.O."/>
        </authorList>
    </citation>
    <scope>NUCLEOTIDE SEQUENCE [LARGE SCALE GENOMIC DNA]</scope>
    <source>
        <strain evidence="2 3">HR-BB</strain>
    </source>
</reference>
<feature type="region of interest" description="Disordered" evidence="1">
    <location>
        <begin position="63"/>
        <end position="119"/>
    </location>
</feature>
<keyword evidence="3" id="KW-1185">Reference proteome</keyword>
<evidence type="ECO:0000256" key="1">
    <source>
        <dbReference type="SAM" id="MobiDB-lite"/>
    </source>
</evidence>
<dbReference type="RefSeq" id="WP_104231528.1">
    <property type="nucleotide sequence ID" value="NZ_PSNW01000010.1"/>
</dbReference>
<comment type="caution">
    <text evidence="2">The sequence shown here is derived from an EMBL/GenBank/DDBJ whole genome shotgun (WGS) entry which is preliminary data.</text>
</comment>
<dbReference type="Proteomes" id="UP000238220">
    <property type="component" value="Unassembled WGS sequence"/>
</dbReference>
<sequence>MSENLGVIHCPLCATRAYVRKFARGRRLGQLYIAAPECHGNFMNEGKRFQAWILDNAKMADAEGNLPELDPASPPPPMPAEFLPPPPEEAPEPAAASSTATGDEEVLPRRPASYFPLFS</sequence>
<name>A0A2S5TD05_9GAMM</name>
<organism evidence="2 3">
    <name type="scientific">Solimonas fluminis</name>
    <dbReference type="NCBI Taxonomy" id="2086571"/>
    <lineage>
        <taxon>Bacteria</taxon>
        <taxon>Pseudomonadati</taxon>
        <taxon>Pseudomonadota</taxon>
        <taxon>Gammaproteobacteria</taxon>
        <taxon>Nevskiales</taxon>
        <taxon>Nevskiaceae</taxon>
        <taxon>Solimonas</taxon>
    </lineage>
</organism>
<evidence type="ECO:0000313" key="2">
    <source>
        <dbReference type="EMBL" id="PPE72718.1"/>
    </source>
</evidence>
<accession>A0A2S5TD05</accession>
<feature type="compositionally biased region" description="Pro residues" evidence="1">
    <location>
        <begin position="72"/>
        <end position="88"/>
    </location>
</feature>
<dbReference type="AlphaFoldDB" id="A0A2S5TD05"/>
<gene>
    <name evidence="2" type="ORF">C3942_16855</name>
</gene>
<dbReference type="OrthoDB" id="5906707at2"/>
<protein>
    <submittedName>
        <fullName evidence="2">Uncharacterized protein</fullName>
    </submittedName>
</protein>